<keyword evidence="5" id="KW-1185">Reference proteome</keyword>
<feature type="domain" description="MAM" evidence="3">
    <location>
        <begin position="200"/>
        <end position="362"/>
    </location>
</feature>
<dbReference type="GO" id="GO:0004553">
    <property type="term" value="F:hydrolase activity, hydrolyzing O-glycosyl compounds"/>
    <property type="evidence" value="ECO:0007669"/>
    <property type="project" value="UniProtKB-ARBA"/>
</dbReference>
<dbReference type="PANTHER" id="PTHR23282:SF101">
    <property type="entry name" value="MAM DOMAIN-CONTAINING PROTEIN"/>
    <property type="match status" value="1"/>
</dbReference>
<sequence length="452" mass="48118">MKFLTISKNIFLVSSCFLLCSLFTNAQVGINTTTPSASSALDITSTNKGFLMTKVALTGTDDMTTITPSPTIGLLVYNTASTGSSGTEVVPGFYYFNGTSWRRFYTQGYTLSYDQTTEITASANDTEYVLLPGLDTGDITVPFSGTYQIRVEGYYAAGNLIDTSGDGAAQGSISLAMSSANSGGGGSPGGCTGGITTYPYNESFESGLGSWSQSGADDINWTRDQNGTPSSFTGPSRGSSGIFNSWYMYIEATNNFNKNAILNSPCFDLTSSPAATFTFDYHMYGSTMGSIDLEASDDNGATWTSLWTNSGNKGNSWFTHSVDLSPYIGGSVQLRFNGTTGPNFRSDIAIDNINLTETTTGGTFATVKETYLTTSSKRLGSVSVNNLAQSASILVNMELNAGVTYRFVVRGREWLANNTSVGSFGKNTNGYSGNTLNDAQRGTMTISLIKQY</sequence>
<feature type="signal peptide" evidence="2">
    <location>
        <begin position="1"/>
        <end position="26"/>
    </location>
</feature>
<feature type="chain" id="PRO_5023884892" description="MAM domain-containing protein" evidence="2">
    <location>
        <begin position="27"/>
        <end position="452"/>
    </location>
</feature>
<dbReference type="GO" id="GO:0016020">
    <property type="term" value="C:membrane"/>
    <property type="evidence" value="ECO:0007669"/>
    <property type="project" value="InterPro"/>
</dbReference>
<evidence type="ECO:0000313" key="5">
    <source>
        <dbReference type="Proteomes" id="UP000326994"/>
    </source>
</evidence>
<accession>A0A5J4FT26</accession>
<organism evidence="4 5">
    <name type="scientific">Patiriisocius marinistellae</name>
    <dbReference type="NCBI Taxonomy" id="2494560"/>
    <lineage>
        <taxon>Bacteria</taxon>
        <taxon>Pseudomonadati</taxon>
        <taxon>Bacteroidota</taxon>
        <taxon>Flavobacteriia</taxon>
        <taxon>Flavobacteriales</taxon>
        <taxon>Flavobacteriaceae</taxon>
        <taxon>Patiriisocius</taxon>
    </lineage>
</organism>
<dbReference type="AlphaFoldDB" id="A0A5J4FT26"/>
<evidence type="ECO:0000313" key="4">
    <source>
        <dbReference type="EMBL" id="GEQ85527.1"/>
    </source>
</evidence>
<dbReference type="GO" id="GO:0005975">
    <property type="term" value="P:carbohydrate metabolic process"/>
    <property type="evidence" value="ECO:0007669"/>
    <property type="project" value="UniProtKB-ARBA"/>
</dbReference>
<dbReference type="PROSITE" id="PS50060">
    <property type="entry name" value="MAM_2"/>
    <property type="match status" value="1"/>
</dbReference>
<dbReference type="Proteomes" id="UP000326994">
    <property type="component" value="Unassembled WGS sequence"/>
</dbReference>
<dbReference type="OrthoDB" id="1430919at2"/>
<dbReference type="SUPFAM" id="SSF49899">
    <property type="entry name" value="Concanavalin A-like lectins/glucanases"/>
    <property type="match status" value="1"/>
</dbReference>
<gene>
    <name evidence="4" type="ORF">ULMS_10350</name>
</gene>
<evidence type="ECO:0000259" key="3">
    <source>
        <dbReference type="PROSITE" id="PS50060"/>
    </source>
</evidence>
<evidence type="ECO:0000256" key="2">
    <source>
        <dbReference type="SAM" id="SignalP"/>
    </source>
</evidence>
<comment type="caution">
    <text evidence="4">The sequence shown here is derived from an EMBL/GenBank/DDBJ whole genome shotgun (WGS) entry which is preliminary data.</text>
</comment>
<dbReference type="InterPro" id="IPR000998">
    <property type="entry name" value="MAM_dom"/>
</dbReference>
<dbReference type="RefSeq" id="WP_151893439.1">
    <property type="nucleotide sequence ID" value="NZ_BKCF01000001.1"/>
</dbReference>
<feature type="compositionally biased region" description="Polar residues" evidence="1">
    <location>
        <begin position="222"/>
        <end position="235"/>
    </location>
</feature>
<dbReference type="EMBL" id="BKCF01000001">
    <property type="protein sequence ID" value="GEQ85527.1"/>
    <property type="molecule type" value="Genomic_DNA"/>
</dbReference>
<reference evidence="4 5" key="1">
    <citation type="submission" date="2019-08" db="EMBL/GenBank/DDBJ databases">
        <title>Ulvibacter marinistellae sp. nov., isolated from a starfish, Patiria pectinifera.</title>
        <authorList>
            <person name="Kawano K."/>
            <person name="Ushijima N."/>
            <person name="Kihara M."/>
            <person name="Itoh H."/>
        </authorList>
    </citation>
    <scope>NUCLEOTIDE SEQUENCE [LARGE SCALE GENOMIC DNA]</scope>
    <source>
        <strain evidence="4 5">KK4</strain>
    </source>
</reference>
<dbReference type="InterPro" id="IPR013320">
    <property type="entry name" value="ConA-like_dom_sf"/>
</dbReference>
<dbReference type="PANTHER" id="PTHR23282">
    <property type="entry name" value="APICAL ENDOSOMAL GLYCOPROTEIN PRECURSOR"/>
    <property type="match status" value="1"/>
</dbReference>
<dbReference type="SMART" id="SM00137">
    <property type="entry name" value="MAM"/>
    <property type="match status" value="1"/>
</dbReference>
<dbReference type="Gene3D" id="2.60.120.200">
    <property type="match status" value="1"/>
</dbReference>
<dbReference type="Pfam" id="PF00629">
    <property type="entry name" value="MAM"/>
    <property type="match status" value="1"/>
</dbReference>
<proteinExistence type="predicted"/>
<evidence type="ECO:0000256" key="1">
    <source>
        <dbReference type="SAM" id="MobiDB-lite"/>
    </source>
</evidence>
<feature type="region of interest" description="Disordered" evidence="1">
    <location>
        <begin position="209"/>
        <end position="235"/>
    </location>
</feature>
<keyword evidence="2" id="KW-0732">Signal</keyword>
<dbReference type="CDD" id="cd06263">
    <property type="entry name" value="MAM"/>
    <property type="match status" value="1"/>
</dbReference>
<name>A0A5J4FT26_9FLAO</name>
<protein>
    <recommendedName>
        <fullName evidence="3">MAM domain-containing protein</fullName>
    </recommendedName>
</protein>
<dbReference type="InterPro" id="IPR051560">
    <property type="entry name" value="MAM_domain-containing"/>
</dbReference>